<proteinExistence type="predicted"/>
<dbReference type="RefSeq" id="WP_147015352.1">
    <property type="nucleotide sequence ID" value="NZ_VORB01000011.1"/>
</dbReference>
<evidence type="ECO:0000313" key="3">
    <source>
        <dbReference type="Proteomes" id="UP000321168"/>
    </source>
</evidence>
<dbReference type="InterPro" id="IPR034660">
    <property type="entry name" value="DinB/YfiT-like"/>
</dbReference>
<dbReference type="SUPFAM" id="SSF109854">
    <property type="entry name" value="DinB/YfiT-like putative metalloenzymes"/>
    <property type="match status" value="1"/>
</dbReference>
<sequence length="171" mass="19535">MSLLDEVLAVAPEYYHRYIRLIGKKDPVVVMEEQSEALDELLGGVAPNEYTTSYAEGKWSIKEVVGHINDVERIFGYRAMAFSRGEEKELPGFEQDDYVANAPFNDVAMEELLEEFYHLRQANLHMFKNLSQSQWNNMGKASGVKIGVQAICYIMAGHVMHHMNVLESKYL</sequence>
<accession>A0A5C6UU07</accession>
<gene>
    <name evidence="2" type="ORF">FRX97_11420</name>
</gene>
<organism evidence="2 3">
    <name type="scientific">Luteibaculum oceani</name>
    <dbReference type="NCBI Taxonomy" id="1294296"/>
    <lineage>
        <taxon>Bacteria</taxon>
        <taxon>Pseudomonadati</taxon>
        <taxon>Bacteroidota</taxon>
        <taxon>Flavobacteriia</taxon>
        <taxon>Flavobacteriales</taxon>
        <taxon>Luteibaculaceae</taxon>
        <taxon>Luteibaculum</taxon>
    </lineage>
</organism>
<dbReference type="OrthoDB" id="9793216at2"/>
<dbReference type="Proteomes" id="UP000321168">
    <property type="component" value="Unassembled WGS sequence"/>
</dbReference>
<dbReference type="InterPro" id="IPR024775">
    <property type="entry name" value="DinB-like"/>
</dbReference>
<protein>
    <submittedName>
        <fullName evidence="2">DinB family protein</fullName>
    </submittedName>
</protein>
<dbReference type="EMBL" id="VORB01000011">
    <property type="protein sequence ID" value="TXC76114.1"/>
    <property type="molecule type" value="Genomic_DNA"/>
</dbReference>
<feature type="domain" description="DinB-like" evidence="1">
    <location>
        <begin position="32"/>
        <end position="165"/>
    </location>
</feature>
<dbReference type="AlphaFoldDB" id="A0A5C6UU07"/>
<name>A0A5C6UU07_9FLAO</name>
<comment type="caution">
    <text evidence="2">The sequence shown here is derived from an EMBL/GenBank/DDBJ whole genome shotgun (WGS) entry which is preliminary data.</text>
</comment>
<evidence type="ECO:0000313" key="2">
    <source>
        <dbReference type="EMBL" id="TXC76114.1"/>
    </source>
</evidence>
<dbReference type="Gene3D" id="1.20.120.450">
    <property type="entry name" value="dinb family like domain"/>
    <property type="match status" value="1"/>
</dbReference>
<keyword evidence="3" id="KW-1185">Reference proteome</keyword>
<dbReference type="Pfam" id="PF12867">
    <property type="entry name" value="DinB_2"/>
    <property type="match status" value="1"/>
</dbReference>
<evidence type="ECO:0000259" key="1">
    <source>
        <dbReference type="Pfam" id="PF12867"/>
    </source>
</evidence>
<reference evidence="2 3" key="1">
    <citation type="submission" date="2019-08" db="EMBL/GenBank/DDBJ databases">
        <title>Genome of Luteibaculum oceani JCM 18817.</title>
        <authorList>
            <person name="Bowman J.P."/>
        </authorList>
    </citation>
    <scope>NUCLEOTIDE SEQUENCE [LARGE SCALE GENOMIC DNA]</scope>
    <source>
        <strain evidence="2 3">JCM 18817</strain>
    </source>
</reference>